<organism evidence="2 3">
    <name type="scientific">Takifugu flavidus</name>
    <name type="common">sansaifugu</name>
    <dbReference type="NCBI Taxonomy" id="433684"/>
    <lineage>
        <taxon>Eukaryota</taxon>
        <taxon>Metazoa</taxon>
        <taxon>Chordata</taxon>
        <taxon>Craniata</taxon>
        <taxon>Vertebrata</taxon>
        <taxon>Euteleostomi</taxon>
        <taxon>Actinopterygii</taxon>
        <taxon>Neopterygii</taxon>
        <taxon>Teleostei</taxon>
        <taxon>Neoteleostei</taxon>
        <taxon>Acanthomorphata</taxon>
        <taxon>Eupercaria</taxon>
        <taxon>Tetraodontiformes</taxon>
        <taxon>Tetradontoidea</taxon>
        <taxon>Tetraodontidae</taxon>
        <taxon>Takifugu</taxon>
    </lineage>
</organism>
<reference evidence="2 3" key="1">
    <citation type="submission" date="2019-04" db="EMBL/GenBank/DDBJ databases">
        <title>Chromosome genome assembly for Takifugu flavidus.</title>
        <authorList>
            <person name="Xiao S."/>
        </authorList>
    </citation>
    <scope>NUCLEOTIDE SEQUENCE [LARGE SCALE GENOMIC DNA]</scope>
    <source>
        <strain evidence="2">HTHZ2018</strain>
        <tissue evidence="2">Muscle</tissue>
    </source>
</reference>
<gene>
    <name evidence="2" type="ORF">D4764_10G0010160</name>
</gene>
<evidence type="ECO:0000313" key="3">
    <source>
        <dbReference type="Proteomes" id="UP000324091"/>
    </source>
</evidence>
<evidence type="ECO:0000313" key="2">
    <source>
        <dbReference type="EMBL" id="TWW79986.1"/>
    </source>
</evidence>
<proteinExistence type="predicted"/>
<comment type="caution">
    <text evidence="2">The sequence shown here is derived from an EMBL/GenBank/DDBJ whole genome shotgun (WGS) entry which is preliminary data.</text>
</comment>
<dbReference type="AlphaFoldDB" id="A0A5C6PM30"/>
<keyword evidence="3" id="KW-1185">Reference proteome</keyword>
<feature type="compositionally biased region" description="Basic and acidic residues" evidence="1">
    <location>
        <begin position="21"/>
        <end position="55"/>
    </location>
</feature>
<name>A0A5C6PM30_9TELE</name>
<protein>
    <submittedName>
        <fullName evidence="2">Uncharacterized protein</fullName>
    </submittedName>
</protein>
<feature type="compositionally biased region" description="Basic and acidic residues" evidence="1">
    <location>
        <begin position="1"/>
        <end position="13"/>
    </location>
</feature>
<dbReference type="EMBL" id="RHFK02000002">
    <property type="protein sequence ID" value="TWW79986.1"/>
    <property type="molecule type" value="Genomic_DNA"/>
</dbReference>
<dbReference type="Proteomes" id="UP000324091">
    <property type="component" value="Chromosome 10"/>
</dbReference>
<evidence type="ECO:0000256" key="1">
    <source>
        <dbReference type="SAM" id="MobiDB-lite"/>
    </source>
</evidence>
<sequence length="106" mass="11881">MERHKMEGEKSGTEKGGNNSVRRERERGQLAEREGVKQTRLQTHSDRRHSERTEGETTVLLGDRRRATAPSNRSSIAGSLPLEPSAQETNISGLLYNSCRTNAGRY</sequence>
<feature type="region of interest" description="Disordered" evidence="1">
    <location>
        <begin position="1"/>
        <end position="87"/>
    </location>
</feature>
<accession>A0A5C6PM30</accession>